<proteinExistence type="predicted"/>
<dbReference type="InterPro" id="IPR036162">
    <property type="entry name" value="Resolvase-like_N_sf"/>
</dbReference>
<dbReference type="GO" id="GO:0003677">
    <property type="term" value="F:DNA binding"/>
    <property type="evidence" value="ECO:0007669"/>
    <property type="project" value="InterPro"/>
</dbReference>
<dbReference type="Pfam" id="PF07508">
    <property type="entry name" value="Recombinase"/>
    <property type="match status" value="1"/>
</dbReference>
<dbReference type="PANTHER" id="PTHR30461">
    <property type="entry name" value="DNA-INVERTASE FROM LAMBDOID PROPHAGE"/>
    <property type="match status" value="1"/>
</dbReference>
<dbReference type="InterPro" id="IPR006119">
    <property type="entry name" value="Resolv_N"/>
</dbReference>
<geneLocation type="plasmid" evidence="3 4">
    <name>pRUMAL02</name>
</geneLocation>
<evidence type="ECO:0000259" key="1">
    <source>
        <dbReference type="PROSITE" id="PS51736"/>
    </source>
</evidence>
<dbReference type="Gene3D" id="3.90.1750.20">
    <property type="entry name" value="Putative Large Serine Recombinase, Chain B, Domain 2"/>
    <property type="match status" value="1"/>
</dbReference>
<feature type="domain" description="Recombinase" evidence="2">
    <location>
        <begin position="173"/>
        <end position="296"/>
    </location>
</feature>
<dbReference type="AlphaFoldDB" id="E6UKY7"/>
<dbReference type="OrthoDB" id="1839742at2"/>
<evidence type="ECO:0000313" key="3">
    <source>
        <dbReference type="EMBL" id="ADU24333.1"/>
    </source>
</evidence>
<dbReference type="GO" id="GO:0000150">
    <property type="term" value="F:DNA strand exchange activity"/>
    <property type="evidence" value="ECO:0007669"/>
    <property type="project" value="InterPro"/>
</dbReference>
<protein>
    <submittedName>
        <fullName evidence="3">Resolvase domain</fullName>
    </submittedName>
</protein>
<evidence type="ECO:0000313" key="4">
    <source>
        <dbReference type="Proteomes" id="UP000006919"/>
    </source>
</evidence>
<dbReference type="SMART" id="SM00857">
    <property type="entry name" value="Resolvase"/>
    <property type="match status" value="1"/>
</dbReference>
<dbReference type="Proteomes" id="UP000006919">
    <property type="component" value="Plasmid pRUMAL02"/>
</dbReference>
<dbReference type="EMBL" id="CP002405">
    <property type="protein sequence ID" value="ADU24333.1"/>
    <property type="molecule type" value="Genomic_DNA"/>
</dbReference>
<dbReference type="KEGG" id="ral:Rumal_3910"/>
<dbReference type="CDD" id="cd00338">
    <property type="entry name" value="Ser_Recombinase"/>
    <property type="match status" value="1"/>
</dbReference>
<dbReference type="SUPFAM" id="SSF53041">
    <property type="entry name" value="Resolvase-like"/>
    <property type="match status" value="1"/>
</dbReference>
<dbReference type="Pfam" id="PF00239">
    <property type="entry name" value="Resolvase"/>
    <property type="match status" value="1"/>
</dbReference>
<dbReference type="PROSITE" id="PS51737">
    <property type="entry name" value="RECOMBINASE_DNA_BIND"/>
    <property type="match status" value="1"/>
</dbReference>
<sequence length="677" mass="76861">MAEITIIQPREQPRRKLRCGAYCRVSTGREEQQHSYEAQRLWFMTLLGGSQTEELVDIYADIGISGTTTDRPEFMRMLNDCRHGCIDRILTKSISRFARNTRDCLAILRELRELGVTVFFEKENIDTARTADEMMIAIMGGLAQEESQSISRNIRWSLHRKMAAGTLGVARVPYGYDKVNGRLVINDEQAAVVRRIFSLYLGGMGARRIAALFNSEGLPAPESTAWNNITVYKMLAQEMYLGDIRWQKTVSVFMGTSHPNTGQANSFYVSGSHEPIIDRETFESAQALRLKSVRPAEKTNNSPFRQKVVCGICGRSYYLIGAARPYWQCTRRFDLVKPCTNDILHDETLSDLWRVIWTKFTNHADDVLLPLIGQLERIAEKVSENAESGRLDEIMQQKMTLRKMCAEGLISYGEVITSETELNAEYSSLIENCRKQKEHNSLLINEVKTLYKAVSAAHSDCCADILKSIRFAHDTADFELVSGIHIIMSIPKHKKRIITSHNPINAIRSLALCGGCGGRLSRRKVEGVYLWKCSNRRCSYWRSKHTDEDMIGNTTDVFSKVYADPRLVSLKCSMTEYRPTESVLTMLESLEKLIALGENAEMLIKAAVHLAEEKIGCIEYNVKTEQTAHIEDAIKNCVELPEFLIQAVRHIYVTPDRVRVKFINGKTVKSERSTNHE</sequence>
<dbReference type="Gene3D" id="3.40.50.1390">
    <property type="entry name" value="Resolvase, N-terminal catalytic domain"/>
    <property type="match status" value="1"/>
</dbReference>
<keyword evidence="3" id="KW-0614">Plasmid</keyword>
<gene>
    <name evidence="3" type="ordered locus">Rumal_3910</name>
</gene>
<feature type="domain" description="Resolvase/invertase-type recombinase catalytic" evidence="1">
    <location>
        <begin position="18"/>
        <end position="165"/>
    </location>
</feature>
<reference evidence="4" key="1">
    <citation type="journal article" date="2011" name="J. Bacteriol.">
        <title>Complete genome of the cellulolytic ruminal bacterium Ruminococcus albus 7.</title>
        <authorList>
            <person name="Suen G."/>
            <person name="Stevenson D.M."/>
            <person name="Bruce D.C."/>
            <person name="Chertkov O."/>
            <person name="Copeland A."/>
            <person name="Cheng J.F."/>
            <person name="Detter C."/>
            <person name="Detter J.C."/>
            <person name="Goodwin L.A."/>
            <person name="Han C.S."/>
            <person name="Hauser L.J."/>
            <person name="Ivanova N.N."/>
            <person name="Kyrpides N.C."/>
            <person name="Land M.L."/>
            <person name="Lapidus A."/>
            <person name="Lucas S."/>
            <person name="Ovchinnikova G."/>
            <person name="Pitluck S."/>
            <person name="Tapia R."/>
            <person name="Woyke T."/>
            <person name="Boyum J."/>
            <person name="Mead D."/>
            <person name="Weimer P.J."/>
        </authorList>
    </citation>
    <scope>NUCLEOTIDE SEQUENCE [LARGE SCALE GENOMIC DNA]</scope>
    <source>
        <strain evidence="4">ATCC 27210 / DSM 20455 / JCM 14654 / NCDO 2250 / 7</strain>
        <plasmid evidence="4">pRUMAL02</plasmid>
    </source>
</reference>
<accession>E6UKY7</accession>
<dbReference type="PROSITE" id="PS51736">
    <property type="entry name" value="RECOMBINASES_3"/>
    <property type="match status" value="1"/>
</dbReference>
<organism evidence="3 4">
    <name type="scientific">Ruminococcus albus (strain ATCC 27210 / DSM 20455 / JCM 14654 / NCDO 2250 / 7)</name>
    <dbReference type="NCBI Taxonomy" id="697329"/>
    <lineage>
        <taxon>Bacteria</taxon>
        <taxon>Bacillati</taxon>
        <taxon>Bacillota</taxon>
        <taxon>Clostridia</taxon>
        <taxon>Eubacteriales</taxon>
        <taxon>Oscillospiraceae</taxon>
        <taxon>Ruminococcus</taxon>
    </lineage>
</organism>
<dbReference type="RefSeq" id="WP_013483873.1">
    <property type="nucleotide sequence ID" value="NC_014825.1"/>
</dbReference>
<dbReference type="HOGENOM" id="CLU_010686_0_5_9"/>
<dbReference type="PANTHER" id="PTHR30461:SF23">
    <property type="entry name" value="DNA RECOMBINASE-RELATED"/>
    <property type="match status" value="1"/>
</dbReference>
<dbReference type="InterPro" id="IPR050639">
    <property type="entry name" value="SSR_resolvase"/>
</dbReference>
<evidence type="ECO:0000259" key="2">
    <source>
        <dbReference type="PROSITE" id="PS51737"/>
    </source>
</evidence>
<name>E6UKY7_RUMA7</name>
<dbReference type="InterPro" id="IPR011109">
    <property type="entry name" value="DNA_bind_recombinase_dom"/>
</dbReference>
<dbReference type="InterPro" id="IPR038109">
    <property type="entry name" value="DNA_bind_recomb_sf"/>
</dbReference>